<keyword evidence="3" id="KW-1185">Reference proteome</keyword>
<gene>
    <name evidence="2" type="primary">HaOG210896</name>
    <name evidence="2" type="ORF">B5X24_HaOG210896</name>
</gene>
<evidence type="ECO:0000313" key="2">
    <source>
        <dbReference type="EMBL" id="PZC72590.1"/>
    </source>
</evidence>
<reference evidence="2 3" key="1">
    <citation type="journal article" date="2017" name="BMC Biol.">
        <title>Genomic innovations, transcriptional plasticity and gene loss underlying the evolution and divergence of two highly polyphagous and invasive Helicoverpa pest species.</title>
        <authorList>
            <person name="Pearce S.L."/>
            <person name="Clarke D.F."/>
            <person name="East P.D."/>
            <person name="Elfekih S."/>
            <person name="Gordon K.H."/>
            <person name="Jermiin L.S."/>
            <person name="McGaughran A."/>
            <person name="Oakeshott J.G."/>
            <person name="Papanikolaou A."/>
            <person name="Perera O.P."/>
            <person name="Rane R.V."/>
            <person name="Richards S."/>
            <person name="Tay W.T."/>
            <person name="Walsh T.K."/>
            <person name="Anderson A."/>
            <person name="Anderson C.J."/>
            <person name="Asgari S."/>
            <person name="Board P.G."/>
            <person name="Bretschneider A."/>
            <person name="Campbell P.M."/>
            <person name="Chertemps T."/>
            <person name="Christeller J.T."/>
            <person name="Coppin C.W."/>
            <person name="Downes S.J."/>
            <person name="Duan G."/>
            <person name="Farnsworth C.A."/>
            <person name="Good R.T."/>
            <person name="Han L.B."/>
            <person name="Han Y.C."/>
            <person name="Hatje K."/>
            <person name="Horne I."/>
            <person name="Huang Y.P."/>
            <person name="Hughes D.S."/>
            <person name="Jacquin-Joly E."/>
            <person name="James W."/>
            <person name="Jhangiani S."/>
            <person name="Kollmar M."/>
            <person name="Kuwar S.S."/>
            <person name="Li S."/>
            <person name="Liu N.Y."/>
            <person name="Maibeche M.T."/>
            <person name="Miller J.R."/>
            <person name="Montagne N."/>
            <person name="Perry T."/>
            <person name="Qu J."/>
            <person name="Song S.V."/>
            <person name="Sutton G.G."/>
            <person name="Vogel H."/>
            <person name="Walenz B.P."/>
            <person name="Xu W."/>
            <person name="Zhang H.J."/>
            <person name="Zou Z."/>
            <person name="Batterham P."/>
            <person name="Edwards O.R."/>
            <person name="Feyereisen R."/>
            <person name="Gibbs R.A."/>
            <person name="Heckel D.G."/>
            <person name="McGrath A."/>
            <person name="Robin C."/>
            <person name="Scherer S.E."/>
            <person name="Worley K.C."/>
            <person name="Wu Y.D."/>
        </authorList>
    </citation>
    <scope>NUCLEOTIDE SEQUENCE [LARGE SCALE GENOMIC DNA]</scope>
    <source>
        <strain evidence="2">Harm_GR_Male_#8</strain>
        <tissue evidence="2">Whole organism</tissue>
    </source>
</reference>
<evidence type="ECO:0000313" key="3">
    <source>
        <dbReference type="Proteomes" id="UP000249218"/>
    </source>
</evidence>
<name>A0A2W1BIL4_HELAM</name>
<dbReference type="EMBL" id="KZ150173">
    <property type="protein sequence ID" value="PZC72590.1"/>
    <property type="molecule type" value="Genomic_DNA"/>
</dbReference>
<organism evidence="2 3">
    <name type="scientific">Helicoverpa armigera</name>
    <name type="common">Cotton bollworm</name>
    <name type="synonym">Heliothis armigera</name>
    <dbReference type="NCBI Taxonomy" id="29058"/>
    <lineage>
        <taxon>Eukaryota</taxon>
        <taxon>Metazoa</taxon>
        <taxon>Ecdysozoa</taxon>
        <taxon>Arthropoda</taxon>
        <taxon>Hexapoda</taxon>
        <taxon>Insecta</taxon>
        <taxon>Pterygota</taxon>
        <taxon>Neoptera</taxon>
        <taxon>Endopterygota</taxon>
        <taxon>Lepidoptera</taxon>
        <taxon>Glossata</taxon>
        <taxon>Ditrysia</taxon>
        <taxon>Noctuoidea</taxon>
        <taxon>Noctuidae</taxon>
        <taxon>Heliothinae</taxon>
        <taxon>Helicoverpa</taxon>
    </lineage>
</organism>
<accession>A0A2W1BIL4</accession>
<sequence>MVGRKRHVAPTPNDLGTGQEDDDDDYTTSRKLFCQTASKRPLTQHFYQDTTTRRCQVYKFNYLEAIIEGA</sequence>
<feature type="region of interest" description="Disordered" evidence="1">
    <location>
        <begin position="1"/>
        <end position="26"/>
    </location>
</feature>
<protein>
    <submittedName>
        <fullName evidence="2">Uncharacterized protein</fullName>
    </submittedName>
</protein>
<evidence type="ECO:0000256" key="1">
    <source>
        <dbReference type="SAM" id="MobiDB-lite"/>
    </source>
</evidence>
<dbReference type="Proteomes" id="UP000249218">
    <property type="component" value="Unassembled WGS sequence"/>
</dbReference>
<dbReference type="AlphaFoldDB" id="A0A2W1BIL4"/>
<proteinExistence type="predicted"/>